<dbReference type="Proteomes" id="UP000271137">
    <property type="component" value="Unassembled WGS sequence"/>
</dbReference>
<sequence length="87" mass="9754">MASLQEAARLATRTALEPFGRMPDDVDLTLGTHWEEDEVVFELYIAKDQPTDAVVLTEARVNQYDGQVRSVRVFEKAIAGVMAKERS</sequence>
<comment type="caution">
    <text evidence="1">The sequence shown here is derived from an EMBL/GenBank/DDBJ whole genome shotgun (WGS) entry which is preliminary data.</text>
</comment>
<gene>
    <name evidence="1" type="ORF">EJO66_32020</name>
</gene>
<proteinExistence type="predicted"/>
<protein>
    <submittedName>
        <fullName evidence="1">Uncharacterized protein</fullName>
    </submittedName>
</protein>
<name>A0ABX9ZWI4_9BURK</name>
<accession>A0ABX9ZWI4</accession>
<evidence type="ECO:0000313" key="2">
    <source>
        <dbReference type="Proteomes" id="UP000271137"/>
    </source>
</evidence>
<dbReference type="EMBL" id="RXFQ01000047">
    <property type="protein sequence ID" value="RSZ24204.1"/>
    <property type="molecule type" value="Genomic_DNA"/>
</dbReference>
<evidence type="ECO:0000313" key="1">
    <source>
        <dbReference type="EMBL" id="RSZ24204.1"/>
    </source>
</evidence>
<reference evidence="1 2" key="1">
    <citation type="submission" date="2018-12" db="EMBL/GenBank/DDBJ databases">
        <title>The genome sequences of strain 502.</title>
        <authorList>
            <person name="Gao J."/>
            <person name="Sun J."/>
        </authorList>
    </citation>
    <scope>NUCLEOTIDE SEQUENCE [LARGE SCALE GENOMIC DNA]</scope>
    <source>
        <strain evidence="1 2">502</strain>
    </source>
</reference>
<keyword evidence="2" id="KW-1185">Reference proteome</keyword>
<organism evidence="1 2">
    <name type="scientific">Variovorax beijingensis</name>
    <dbReference type="NCBI Taxonomy" id="2496117"/>
    <lineage>
        <taxon>Bacteria</taxon>
        <taxon>Pseudomonadati</taxon>
        <taxon>Pseudomonadota</taxon>
        <taxon>Betaproteobacteria</taxon>
        <taxon>Burkholderiales</taxon>
        <taxon>Comamonadaceae</taxon>
        <taxon>Variovorax</taxon>
    </lineage>
</organism>